<sequence length="94" mass="10896">MDERTVDAGVRARARGMRVGLQYNWRNAYWLYLQGRGWMLVSEQEPEGCVLACNTTGEMLIGYTYRDEESETGFTTESDNEIMYNTIAWMLPEP</sequence>
<proteinExistence type="predicted"/>
<dbReference type="EMBL" id="JASPKY010001015">
    <property type="protein sequence ID" value="KAK9679515.1"/>
    <property type="molecule type" value="Genomic_DNA"/>
</dbReference>
<evidence type="ECO:0000313" key="1">
    <source>
        <dbReference type="EMBL" id="KAK9679515.1"/>
    </source>
</evidence>
<gene>
    <name evidence="1" type="ORF">QE152_g40016</name>
</gene>
<evidence type="ECO:0000313" key="2">
    <source>
        <dbReference type="Proteomes" id="UP001458880"/>
    </source>
</evidence>
<reference evidence="1 2" key="1">
    <citation type="journal article" date="2024" name="BMC Genomics">
        <title>De novo assembly and annotation of Popillia japonica's genome with initial clues to its potential as an invasive pest.</title>
        <authorList>
            <person name="Cucini C."/>
            <person name="Boschi S."/>
            <person name="Funari R."/>
            <person name="Cardaioli E."/>
            <person name="Iannotti N."/>
            <person name="Marturano G."/>
            <person name="Paoli F."/>
            <person name="Bruttini M."/>
            <person name="Carapelli A."/>
            <person name="Frati F."/>
            <person name="Nardi F."/>
        </authorList>
    </citation>
    <scope>NUCLEOTIDE SEQUENCE [LARGE SCALE GENOMIC DNA]</scope>
    <source>
        <strain evidence="1">DMR45628</strain>
    </source>
</reference>
<accession>A0AAW1HTA9</accession>
<evidence type="ECO:0008006" key="3">
    <source>
        <dbReference type="Google" id="ProtNLM"/>
    </source>
</evidence>
<name>A0AAW1HTA9_POPJA</name>
<dbReference type="Proteomes" id="UP001458880">
    <property type="component" value="Unassembled WGS sequence"/>
</dbReference>
<keyword evidence="2" id="KW-1185">Reference proteome</keyword>
<protein>
    <recommendedName>
        <fullName evidence="3">DUF551 domain-containing protein</fullName>
    </recommendedName>
</protein>
<comment type="caution">
    <text evidence="1">The sequence shown here is derived from an EMBL/GenBank/DDBJ whole genome shotgun (WGS) entry which is preliminary data.</text>
</comment>
<dbReference type="AlphaFoldDB" id="A0AAW1HTA9"/>
<organism evidence="1 2">
    <name type="scientific">Popillia japonica</name>
    <name type="common">Japanese beetle</name>
    <dbReference type="NCBI Taxonomy" id="7064"/>
    <lineage>
        <taxon>Eukaryota</taxon>
        <taxon>Metazoa</taxon>
        <taxon>Ecdysozoa</taxon>
        <taxon>Arthropoda</taxon>
        <taxon>Hexapoda</taxon>
        <taxon>Insecta</taxon>
        <taxon>Pterygota</taxon>
        <taxon>Neoptera</taxon>
        <taxon>Endopterygota</taxon>
        <taxon>Coleoptera</taxon>
        <taxon>Polyphaga</taxon>
        <taxon>Scarabaeiformia</taxon>
        <taxon>Scarabaeidae</taxon>
        <taxon>Rutelinae</taxon>
        <taxon>Popillia</taxon>
    </lineage>
</organism>